<organism evidence="2 3">
    <name type="scientific">Cymbomonas tetramitiformis</name>
    <dbReference type="NCBI Taxonomy" id="36881"/>
    <lineage>
        <taxon>Eukaryota</taxon>
        <taxon>Viridiplantae</taxon>
        <taxon>Chlorophyta</taxon>
        <taxon>Pyramimonadophyceae</taxon>
        <taxon>Pyramimonadales</taxon>
        <taxon>Pyramimonadaceae</taxon>
        <taxon>Cymbomonas</taxon>
    </lineage>
</organism>
<gene>
    <name evidence="2" type="ORF">CYMTET_49065</name>
</gene>
<dbReference type="EMBL" id="LGRX02033461">
    <property type="protein sequence ID" value="KAK3241152.1"/>
    <property type="molecule type" value="Genomic_DNA"/>
</dbReference>
<sequence>MSPSINPPWQSRLKEPSGFAVFQPDITDNPISLLERNTLSIFEPHAWMLSDSVEQGFHAAGEHLSANPSFREAGADGSVDREDESSRGEFGGGDTVLLELDLTHGRRLSFYVNGQHRLTYHGLPESTSGFWYPLVVLDDSRDSVRLSIPF</sequence>
<keyword evidence="3" id="KW-1185">Reference proteome</keyword>
<dbReference type="Proteomes" id="UP001190700">
    <property type="component" value="Unassembled WGS sequence"/>
</dbReference>
<evidence type="ECO:0000256" key="1">
    <source>
        <dbReference type="SAM" id="MobiDB-lite"/>
    </source>
</evidence>
<accession>A0AAE0BSX1</accession>
<proteinExistence type="predicted"/>
<feature type="region of interest" description="Disordered" evidence="1">
    <location>
        <begin position="61"/>
        <end position="92"/>
    </location>
</feature>
<evidence type="ECO:0000313" key="2">
    <source>
        <dbReference type="EMBL" id="KAK3241152.1"/>
    </source>
</evidence>
<dbReference type="AlphaFoldDB" id="A0AAE0BSX1"/>
<name>A0AAE0BSX1_9CHLO</name>
<feature type="compositionally biased region" description="Basic and acidic residues" evidence="1">
    <location>
        <begin position="78"/>
        <end position="87"/>
    </location>
</feature>
<protein>
    <recommendedName>
        <fullName evidence="4">SPRY domain-containing protein</fullName>
    </recommendedName>
</protein>
<evidence type="ECO:0008006" key="4">
    <source>
        <dbReference type="Google" id="ProtNLM"/>
    </source>
</evidence>
<comment type="caution">
    <text evidence="2">The sequence shown here is derived from an EMBL/GenBank/DDBJ whole genome shotgun (WGS) entry which is preliminary data.</text>
</comment>
<evidence type="ECO:0000313" key="3">
    <source>
        <dbReference type="Proteomes" id="UP001190700"/>
    </source>
</evidence>
<reference evidence="2 3" key="1">
    <citation type="journal article" date="2015" name="Genome Biol. Evol.">
        <title>Comparative Genomics of a Bacterivorous Green Alga Reveals Evolutionary Causalities and Consequences of Phago-Mixotrophic Mode of Nutrition.</title>
        <authorList>
            <person name="Burns J.A."/>
            <person name="Paasch A."/>
            <person name="Narechania A."/>
            <person name="Kim E."/>
        </authorList>
    </citation>
    <scope>NUCLEOTIDE SEQUENCE [LARGE SCALE GENOMIC DNA]</scope>
    <source>
        <strain evidence="2 3">PLY_AMNH</strain>
    </source>
</reference>